<dbReference type="AlphaFoldDB" id="A0A914C8D2"/>
<dbReference type="WBParaSite" id="ACRNAN_Path_457.g1739.t1">
    <property type="protein sequence ID" value="ACRNAN_Path_457.g1739.t1"/>
    <property type="gene ID" value="ACRNAN_Path_457.g1739"/>
</dbReference>
<protein>
    <submittedName>
        <fullName evidence="2">Uncharacterized protein</fullName>
    </submittedName>
</protein>
<dbReference type="Proteomes" id="UP000887540">
    <property type="component" value="Unplaced"/>
</dbReference>
<evidence type="ECO:0000313" key="2">
    <source>
        <dbReference type="WBParaSite" id="ACRNAN_Path_457.g1739.t1"/>
    </source>
</evidence>
<reference evidence="2" key="1">
    <citation type="submission" date="2022-11" db="UniProtKB">
        <authorList>
            <consortium name="WormBaseParasite"/>
        </authorList>
    </citation>
    <scope>IDENTIFICATION</scope>
</reference>
<accession>A0A914C8D2</accession>
<keyword evidence="1" id="KW-1185">Reference proteome</keyword>
<name>A0A914C8D2_9BILA</name>
<proteinExistence type="predicted"/>
<organism evidence="1 2">
    <name type="scientific">Acrobeloides nanus</name>
    <dbReference type="NCBI Taxonomy" id="290746"/>
    <lineage>
        <taxon>Eukaryota</taxon>
        <taxon>Metazoa</taxon>
        <taxon>Ecdysozoa</taxon>
        <taxon>Nematoda</taxon>
        <taxon>Chromadorea</taxon>
        <taxon>Rhabditida</taxon>
        <taxon>Tylenchina</taxon>
        <taxon>Cephalobomorpha</taxon>
        <taxon>Cephaloboidea</taxon>
        <taxon>Cephalobidae</taxon>
        <taxon>Acrobeloides</taxon>
    </lineage>
</organism>
<evidence type="ECO:0000313" key="1">
    <source>
        <dbReference type="Proteomes" id="UP000887540"/>
    </source>
</evidence>
<sequence>MSKIRRMNERRDEIRRGLQDGAFVKGDYGNDGFYSAIYKPDGTKIAHMCNHCDALLSAVVGGHFTSHRRLCQKGGFGPITPSQLLRKIRKSRNSLPVLKQESASHIEEEFPFQNILDAAKLSATEASELGETSAQDIEADPETMDLLPNSSTSSEHQVQSTTEPLQIDALSYGLDFLTNTIASSSRTSSDADAFGTFMASQMEWVASRSPIKGVMLKKELMDTVFKYQLDMLSSSQQSAKK</sequence>